<comment type="similarity">
    <text evidence="1">Belongs to the GHMP kinase family. GalK subfamily.</text>
</comment>
<dbReference type="PANTHER" id="PTHR10457:SF7">
    <property type="entry name" value="GALACTOKINASE-RELATED"/>
    <property type="match status" value="1"/>
</dbReference>
<sequence length="391" mass="40211">MVQVRADEFAKLGASHGMAARLPRRPPAGALVLARDPPARAPRLRAVPRPGQLLQGPAAAAAPPAPAFASAAAPLAPAAAAAAADVVLVYDPLCDAAAQVHAAVESENAMAPRRVAYCAVPSSDRAAVERLASHRGVVDPARLHRPQSATAVLPSGAVIEDAARLGRAGALGRCSAAPLGMAVAGGGGHTLGSLAAEAGGGAVERRLLAAGMAAEAAAEKRAMFASAAQRLLEEGLDGGRGATAFWVPGRVELSGKHTDYGDYAGGRSLLAATTRGFAVVSVPRADDVCRIFTTFGLGREMRAAELRVSRDLEPEQGHWSAYPATVIRRLARNFGAACGADVALECDLPQASGMSTSSAVICYMWMVLADANGIRETPTFRDNLSTDEELY</sequence>
<dbReference type="Proteomes" id="UP001189429">
    <property type="component" value="Unassembled WGS sequence"/>
</dbReference>
<accession>A0ABN9WVP2</accession>
<dbReference type="Gene3D" id="3.30.230.10">
    <property type="match status" value="1"/>
</dbReference>
<organism evidence="5 6">
    <name type="scientific">Prorocentrum cordatum</name>
    <dbReference type="NCBI Taxonomy" id="2364126"/>
    <lineage>
        <taxon>Eukaryota</taxon>
        <taxon>Sar</taxon>
        <taxon>Alveolata</taxon>
        <taxon>Dinophyceae</taxon>
        <taxon>Prorocentrales</taxon>
        <taxon>Prorocentraceae</taxon>
        <taxon>Prorocentrum</taxon>
    </lineage>
</organism>
<protein>
    <recommendedName>
        <fullName evidence="4">GHMP kinase N-terminal domain-containing protein</fullName>
    </recommendedName>
</protein>
<keyword evidence="6" id="KW-1185">Reference proteome</keyword>
<dbReference type="PANTHER" id="PTHR10457">
    <property type="entry name" value="MEVALONATE KINASE/GALACTOKINASE"/>
    <property type="match status" value="1"/>
</dbReference>
<gene>
    <name evidence="5" type="ORF">PCOR1329_LOCUS70982</name>
</gene>
<dbReference type="Pfam" id="PF00288">
    <property type="entry name" value="GHMP_kinases_N"/>
    <property type="match status" value="1"/>
</dbReference>
<name>A0ABN9WVP2_9DINO</name>
<dbReference type="SUPFAM" id="SSF54211">
    <property type="entry name" value="Ribosomal protein S5 domain 2-like"/>
    <property type="match status" value="1"/>
</dbReference>
<dbReference type="InterPro" id="IPR006204">
    <property type="entry name" value="GHMP_kinase_N_dom"/>
</dbReference>
<keyword evidence="2" id="KW-0547">Nucleotide-binding</keyword>
<proteinExistence type="inferred from homology"/>
<dbReference type="InterPro" id="IPR020568">
    <property type="entry name" value="Ribosomal_Su5_D2-typ_SF"/>
</dbReference>
<evidence type="ECO:0000259" key="4">
    <source>
        <dbReference type="Pfam" id="PF00288"/>
    </source>
</evidence>
<comment type="caution">
    <text evidence="5">The sequence shown here is derived from an EMBL/GenBank/DDBJ whole genome shotgun (WGS) entry which is preliminary data.</text>
</comment>
<reference evidence="5" key="1">
    <citation type="submission" date="2023-10" db="EMBL/GenBank/DDBJ databases">
        <authorList>
            <person name="Chen Y."/>
            <person name="Shah S."/>
            <person name="Dougan E. K."/>
            <person name="Thang M."/>
            <person name="Chan C."/>
        </authorList>
    </citation>
    <scope>NUCLEOTIDE SEQUENCE [LARGE SCALE GENOMIC DNA]</scope>
</reference>
<evidence type="ECO:0000313" key="6">
    <source>
        <dbReference type="Proteomes" id="UP001189429"/>
    </source>
</evidence>
<dbReference type="InterPro" id="IPR014721">
    <property type="entry name" value="Ribsml_uS5_D2-typ_fold_subgr"/>
</dbReference>
<dbReference type="PRINTS" id="PR00473">
    <property type="entry name" value="GALCTOKINASE"/>
</dbReference>
<feature type="domain" description="GHMP kinase N-terminal" evidence="4">
    <location>
        <begin position="323"/>
        <end position="374"/>
    </location>
</feature>
<dbReference type="PRINTS" id="PR00959">
    <property type="entry name" value="MEVGALKINASE"/>
</dbReference>
<evidence type="ECO:0000256" key="1">
    <source>
        <dbReference type="ARBA" id="ARBA00006566"/>
    </source>
</evidence>
<evidence type="ECO:0000313" key="5">
    <source>
        <dbReference type="EMBL" id="CAK0890884.1"/>
    </source>
</evidence>
<evidence type="ECO:0000256" key="2">
    <source>
        <dbReference type="ARBA" id="ARBA00022741"/>
    </source>
</evidence>
<evidence type="ECO:0000256" key="3">
    <source>
        <dbReference type="ARBA" id="ARBA00022840"/>
    </source>
</evidence>
<keyword evidence="3" id="KW-0067">ATP-binding</keyword>
<dbReference type="EMBL" id="CAUYUJ010019396">
    <property type="protein sequence ID" value="CAK0890884.1"/>
    <property type="molecule type" value="Genomic_DNA"/>
</dbReference>
<dbReference type="InterPro" id="IPR000705">
    <property type="entry name" value="Galactokinase"/>
</dbReference>